<organism evidence="1 2">
    <name type="scientific">Prunus dulcis</name>
    <name type="common">Almond</name>
    <name type="synonym">Amygdalus dulcis</name>
    <dbReference type="NCBI Taxonomy" id="3755"/>
    <lineage>
        <taxon>Eukaryota</taxon>
        <taxon>Viridiplantae</taxon>
        <taxon>Streptophyta</taxon>
        <taxon>Embryophyta</taxon>
        <taxon>Tracheophyta</taxon>
        <taxon>Spermatophyta</taxon>
        <taxon>Magnoliopsida</taxon>
        <taxon>eudicotyledons</taxon>
        <taxon>Gunneridae</taxon>
        <taxon>Pentapetalae</taxon>
        <taxon>rosids</taxon>
        <taxon>fabids</taxon>
        <taxon>Rosales</taxon>
        <taxon>Rosaceae</taxon>
        <taxon>Amygdaloideae</taxon>
        <taxon>Amygdaleae</taxon>
        <taxon>Prunus</taxon>
    </lineage>
</organism>
<reference evidence="1 2" key="1">
    <citation type="journal article" date="2022" name="G3 (Bethesda)">
        <title>Whole-genome sequence and methylome profiling of the almond [Prunus dulcis (Mill.) D.A. Webb] cultivar 'Nonpareil'.</title>
        <authorList>
            <person name="D'Amico-Willman K.M."/>
            <person name="Ouma W.Z."/>
            <person name="Meulia T."/>
            <person name="Sideli G.M."/>
            <person name="Gradziel T.M."/>
            <person name="Fresnedo-Ramirez J."/>
        </authorList>
    </citation>
    <scope>NUCLEOTIDE SEQUENCE [LARGE SCALE GENOMIC DNA]</scope>
    <source>
        <strain evidence="1">Clone GOH B32 T37-40</strain>
    </source>
</reference>
<comment type="caution">
    <text evidence="1">The sequence shown here is derived from an EMBL/GenBank/DDBJ whole genome shotgun (WGS) entry which is preliminary data.</text>
</comment>
<dbReference type="AlphaFoldDB" id="A0AAD4USE1"/>
<name>A0AAD4USE1_PRUDU</name>
<dbReference type="EMBL" id="JAJFAZ020000053">
    <property type="protein sequence ID" value="KAI5311261.1"/>
    <property type="molecule type" value="Genomic_DNA"/>
</dbReference>
<proteinExistence type="predicted"/>
<accession>A0AAD4USE1</accession>
<evidence type="ECO:0000313" key="1">
    <source>
        <dbReference type="EMBL" id="KAI5311261.1"/>
    </source>
</evidence>
<gene>
    <name evidence="1" type="ORF">L3X38_000369</name>
</gene>
<keyword evidence="2" id="KW-1185">Reference proteome</keyword>
<dbReference type="Proteomes" id="UP001054821">
    <property type="component" value="Unassembled WGS sequence"/>
</dbReference>
<evidence type="ECO:0000313" key="2">
    <source>
        <dbReference type="Proteomes" id="UP001054821"/>
    </source>
</evidence>
<protein>
    <submittedName>
        <fullName evidence="1">Uncharacterized protein</fullName>
    </submittedName>
</protein>
<sequence>MGGQVCFDSGECLLLDYDVICRCIVDDEKLVISHCFSRGNAENDGPTYTVDYWTRFSEKLSKGAICRLTSLSAIPMPLKALAKITFIELPVSISTRLTS</sequence>